<evidence type="ECO:0000256" key="4">
    <source>
        <dbReference type="ARBA" id="ARBA00023172"/>
    </source>
</evidence>
<dbReference type="InterPro" id="IPR009057">
    <property type="entry name" value="Homeodomain-like_sf"/>
</dbReference>
<dbReference type="CDD" id="cd03768">
    <property type="entry name" value="SR_ResInv"/>
    <property type="match status" value="1"/>
</dbReference>
<dbReference type="Pfam" id="PF13551">
    <property type="entry name" value="HTH_29"/>
    <property type="match status" value="1"/>
</dbReference>
<dbReference type="SUPFAM" id="SSF53041">
    <property type="entry name" value="Resolvase-like"/>
    <property type="match status" value="1"/>
</dbReference>
<dbReference type="PROSITE" id="PS51736">
    <property type="entry name" value="RECOMBINASES_3"/>
    <property type="match status" value="1"/>
</dbReference>
<keyword evidence="4" id="KW-0233">DNA recombination</keyword>
<evidence type="ECO:0000256" key="3">
    <source>
        <dbReference type="ARBA" id="ARBA00023125"/>
    </source>
</evidence>
<dbReference type="EMBL" id="JAAOMP010000097">
    <property type="protein sequence ID" value="MBU2760286.1"/>
    <property type="molecule type" value="Genomic_DNA"/>
</dbReference>
<dbReference type="InterPro" id="IPR050639">
    <property type="entry name" value="SSR_resolvase"/>
</dbReference>
<dbReference type="InterPro" id="IPR006119">
    <property type="entry name" value="Resolv_N"/>
</dbReference>
<name>A0ABS5ZYI9_9PROT</name>
<dbReference type="PANTHER" id="PTHR30461:SF2">
    <property type="entry name" value="SERINE RECOMBINASE PINE-RELATED"/>
    <property type="match status" value="1"/>
</dbReference>
<dbReference type="PROSITE" id="PS00397">
    <property type="entry name" value="RECOMBINASES_1"/>
    <property type="match status" value="1"/>
</dbReference>
<dbReference type="RefSeq" id="WP_014028471.1">
    <property type="nucleotide sequence ID" value="NZ_JAAOMP010000097.1"/>
</dbReference>
<comment type="similarity">
    <text evidence="1">Belongs to the site-specific recombinase resolvase family.</text>
</comment>
<feature type="active site" description="O-(5'-phospho-DNA)-serine intermediate" evidence="5">
    <location>
        <position position="9"/>
    </location>
</feature>
<sequence>MLIGYARVSTDDQNLDLQRDALQAAGCERIFEDMVSGAKVDRTGMTEMLAVLRAGDTVVIWRLDRLGRSLKNLIAVVEHLEVAQVGLRSLQENIDTTSSGGRLVFHLFGALAEFERNLIRERTRAGMAAARARGRMGGRPKRLDPAKRALALQLHQEEKYTIKEICQMMGISKSTLYNYLATANRVGIGAT</sequence>
<dbReference type="Gene3D" id="3.40.50.1390">
    <property type="entry name" value="Resolvase, N-terminal catalytic domain"/>
    <property type="match status" value="1"/>
</dbReference>
<evidence type="ECO:0000313" key="7">
    <source>
        <dbReference type="EMBL" id="MBU2760286.1"/>
    </source>
</evidence>
<organism evidence="7 8">
    <name type="scientific">Acidithiobacillus sulfurivorans</name>
    <dbReference type="NCBI Taxonomy" id="1958756"/>
    <lineage>
        <taxon>Bacteria</taxon>
        <taxon>Pseudomonadati</taxon>
        <taxon>Pseudomonadota</taxon>
        <taxon>Acidithiobacillia</taxon>
        <taxon>Acidithiobacillales</taxon>
        <taxon>Acidithiobacillaceae</taxon>
        <taxon>Acidithiobacillus</taxon>
    </lineage>
</organism>
<feature type="domain" description="Resolvase/invertase-type recombinase catalytic" evidence="6">
    <location>
        <begin position="1"/>
        <end position="134"/>
    </location>
</feature>
<gene>
    <name evidence="7" type="ORF">HAP95_09010</name>
</gene>
<evidence type="ECO:0000256" key="5">
    <source>
        <dbReference type="PROSITE-ProRule" id="PRU10137"/>
    </source>
</evidence>
<evidence type="ECO:0000256" key="2">
    <source>
        <dbReference type="ARBA" id="ARBA00022908"/>
    </source>
</evidence>
<dbReference type="Proteomes" id="UP000755654">
    <property type="component" value="Unassembled WGS sequence"/>
</dbReference>
<dbReference type="Gene3D" id="1.10.10.60">
    <property type="entry name" value="Homeodomain-like"/>
    <property type="match status" value="1"/>
</dbReference>
<keyword evidence="3" id="KW-0238">DNA-binding</keyword>
<keyword evidence="8" id="KW-1185">Reference proteome</keyword>
<evidence type="ECO:0000256" key="1">
    <source>
        <dbReference type="ARBA" id="ARBA00009913"/>
    </source>
</evidence>
<proteinExistence type="inferred from homology"/>
<dbReference type="InterPro" id="IPR036162">
    <property type="entry name" value="Resolvase-like_N_sf"/>
</dbReference>
<protein>
    <submittedName>
        <fullName evidence="7">Recombinase family protein</fullName>
    </submittedName>
</protein>
<reference evidence="7 8" key="1">
    <citation type="journal article" date="2021" name="ISME J.">
        <title>Genomic evolution of the class Acidithiobacillia: deep-branching Proteobacteria living in extreme acidic conditions.</title>
        <authorList>
            <person name="Moya-Beltran A."/>
            <person name="Beard S."/>
            <person name="Rojas-Villalobos C."/>
            <person name="Issotta F."/>
            <person name="Gallardo Y."/>
            <person name="Ulloa R."/>
            <person name="Giaveno A."/>
            <person name="Degli Esposti M."/>
            <person name="Johnson D.B."/>
            <person name="Quatrini R."/>
        </authorList>
    </citation>
    <scope>NUCLEOTIDE SEQUENCE [LARGE SCALE GENOMIC DNA]</scope>
    <source>
        <strain evidence="7 8">RW2</strain>
    </source>
</reference>
<evidence type="ECO:0000259" key="6">
    <source>
        <dbReference type="PROSITE" id="PS51736"/>
    </source>
</evidence>
<accession>A0ABS5ZYI9</accession>
<dbReference type="PANTHER" id="PTHR30461">
    <property type="entry name" value="DNA-INVERTASE FROM LAMBDOID PROPHAGE"/>
    <property type="match status" value="1"/>
</dbReference>
<keyword evidence="2" id="KW-0229">DNA integration</keyword>
<comment type="caution">
    <text evidence="7">The sequence shown here is derived from an EMBL/GenBank/DDBJ whole genome shotgun (WGS) entry which is preliminary data.</text>
</comment>
<evidence type="ECO:0000313" key="8">
    <source>
        <dbReference type="Proteomes" id="UP000755654"/>
    </source>
</evidence>
<dbReference type="PROSITE" id="PS00398">
    <property type="entry name" value="RECOMBINASES_2"/>
    <property type="match status" value="1"/>
</dbReference>
<dbReference type="InterPro" id="IPR006118">
    <property type="entry name" value="Recombinase_CS"/>
</dbReference>
<dbReference type="Pfam" id="PF00239">
    <property type="entry name" value="Resolvase"/>
    <property type="match status" value="1"/>
</dbReference>
<dbReference type="SMART" id="SM00857">
    <property type="entry name" value="Resolvase"/>
    <property type="match status" value="1"/>
</dbReference>
<dbReference type="SUPFAM" id="SSF46689">
    <property type="entry name" value="Homeodomain-like"/>
    <property type="match status" value="1"/>
</dbReference>